<proteinExistence type="predicted"/>
<protein>
    <recommendedName>
        <fullName evidence="2">PHP domain-containing protein</fullName>
    </recommendedName>
</protein>
<dbReference type="GO" id="GO:0035312">
    <property type="term" value="F:5'-3' DNA exonuclease activity"/>
    <property type="evidence" value="ECO:0007669"/>
    <property type="project" value="TreeGrafter"/>
</dbReference>
<accession>A0A645B901</accession>
<evidence type="ECO:0000313" key="1">
    <source>
        <dbReference type="EMBL" id="MPM59613.1"/>
    </source>
</evidence>
<dbReference type="SUPFAM" id="SSF89550">
    <property type="entry name" value="PHP domain-like"/>
    <property type="match status" value="1"/>
</dbReference>
<gene>
    <name evidence="1" type="ORF">SDC9_106458</name>
</gene>
<dbReference type="GO" id="GO:0004534">
    <property type="term" value="F:5'-3' RNA exonuclease activity"/>
    <property type="evidence" value="ECO:0007669"/>
    <property type="project" value="TreeGrafter"/>
</dbReference>
<dbReference type="InterPro" id="IPR052018">
    <property type="entry name" value="PHP_domain"/>
</dbReference>
<dbReference type="AlphaFoldDB" id="A0A645B901"/>
<name>A0A645B901_9ZZZZ</name>
<dbReference type="Pfam" id="PF13263">
    <property type="entry name" value="PHP_C"/>
    <property type="match status" value="1"/>
</dbReference>
<dbReference type="Gene3D" id="3.20.20.140">
    <property type="entry name" value="Metal-dependent hydrolases"/>
    <property type="match status" value="1"/>
</dbReference>
<reference evidence="1" key="1">
    <citation type="submission" date="2019-08" db="EMBL/GenBank/DDBJ databases">
        <authorList>
            <person name="Kucharzyk K."/>
            <person name="Murdoch R.W."/>
            <person name="Higgins S."/>
            <person name="Loffler F."/>
        </authorList>
    </citation>
    <scope>NUCLEOTIDE SEQUENCE</scope>
</reference>
<dbReference type="PANTHER" id="PTHR42924:SF3">
    <property type="entry name" value="POLYMERASE_HISTIDINOL PHOSPHATASE N-TERMINAL DOMAIN-CONTAINING PROTEIN"/>
    <property type="match status" value="1"/>
</dbReference>
<dbReference type="EMBL" id="VSSQ01017375">
    <property type="protein sequence ID" value="MPM59613.1"/>
    <property type="molecule type" value="Genomic_DNA"/>
</dbReference>
<evidence type="ECO:0008006" key="2">
    <source>
        <dbReference type="Google" id="ProtNLM"/>
    </source>
</evidence>
<dbReference type="PANTHER" id="PTHR42924">
    <property type="entry name" value="EXONUCLEASE"/>
    <property type="match status" value="1"/>
</dbReference>
<comment type="caution">
    <text evidence="1">The sequence shown here is derived from an EMBL/GenBank/DDBJ whole genome shotgun (WGS) entry which is preliminary data.</text>
</comment>
<sequence>MHSNIMPFLLAAEDGHKPDSPIYSKHMNQFLYETHLHTREASACSVSWATEYIEPYLRAGYSGIIVTDHFFNGNSCISRSLPWEQRVQQFCKGYENAKQAGEQAGLAVFFGWEHSFGNDEYLIYGLDKTWLLAHPQIMEWDHLQLFEAVDNSGGCMIQAHPFRERFYLSAIHLRPFAVHGIEAVNAENDAEFDRKACAYAQKYELAMTSGSDIHDAAKVGLVPGGMAFDHPLHTIADFVKAIKERKGYEILSDETHVQPPKSSDSDIPVYLYDASGSKKRVHAYNTWSQL</sequence>
<dbReference type="CDD" id="cd07432">
    <property type="entry name" value="PHP_HisPPase"/>
    <property type="match status" value="1"/>
</dbReference>
<organism evidence="1">
    <name type="scientific">bioreactor metagenome</name>
    <dbReference type="NCBI Taxonomy" id="1076179"/>
    <lineage>
        <taxon>unclassified sequences</taxon>
        <taxon>metagenomes</taxon>
        <taxon>ecological metagenomes</taxon>
    </lineage>
</organism>
<dbReference type="InterPro" id="IPR016195">
    <property type="entry name" value="Pol/histidinol_Pase-like"/>
</dbReference>